<dbReference type="OrthoDB" id="2381403at2"/>
<keyword evidence="1" id="KW-1133">Transmembrane helix</keyword>
<evidence type="ECO:0000256" key="1">
    <source>
        <dbReference type="SAM" id="Phobius"/>
    </source>
</evidence>
<dbReference type="AlphaFoldDB" id="A0A4Y8LTW3"/>
<comment type="caution">
    <text evidence="2">The sequence shown here is derived from an EMBL/GenBank/DDBJ whole genome shotgun (WGS) entry which is preliminary data.</text>
</comment>
<name>A0A4Y8LTW3_9BACL</name>
<reference evidence="2 3" key="1">
    <citation type="submission" date="2019-03" db="EMBL/GenBank/DDBJ databases">
        <title>Cohnella endophytica sp. nov., a novel endophytic bacterium isolated from bark of Sonneratia apetala.</title>
        <authorList>
            <person name="Tuo L."/>
        </authorList>
    </citation>
    <scope>NUCLEOTIDE SEQUENCE [LARGE SCALE GENOMIC DNA]</scope>
    <source>
        <strain evidence="2 3">CCTCC AB 208254</strain>
    </source>
</reference>
<keyword evidence="1" id="KW-0812">Transmembrane</keyword>
<dbReference type="Gene3D" id="2.60.40.3830">
    <property type="match status" value="2"/>
</dbReference>
<sequence>MENELWNESLRKSPFEKPRFTDEMKQEILYKAKNKPKAKVRLTRFGAVFAIMIVCIGILFASDKANVFTSESENSKPTGSDRIEEVRTEYARNGIVLFQVFPDPDLIAGARRGYMIHFTQPFKTFEGKRLSVVAYHHETGKQLTVVAPETITEPSPGYDSLDRFTARFNLPLAGTWKYEIKLNDQFYGDFVLEVGEHSPWTGSDTFDIPYIGVDGKSHKYVLVGEKGKVGFIIGPYQNENGEILDQQPIVAGKRHKYMWHFWGNKDELKGHLSIMAVKEGSKREIDIFNTFGLGGSIHGADAHIPTSMGFPEAGMWRINAYLDDRLFGSIYVKVES</sequence>
<dbReference type="RefSeq" id="WP_135153006.1">
    <property type="nucleotide sequence ID" value="NZ_SOMN01000022.1"/>
</dbReference>
<dbReference type="EMBL" id="SOMN01000022">
    <property type="protein sequence ID" value="TFE24848.1"/>
    <property type="molecule type" value="Genomic_DNA"/>
</dbReference>
<dbReference type="InterPro" id="IPR032366">
    <property type="entry name" value="DUF4871"/>
</dbReference>
<dbReference type="Proteomes" id="UP000297900">
    <property type="component" value="Unassembled WGS sequence"/>
</dbReference>
<organism evidence="2 3">
    <name type="scientific">Cohnella luojiensis</name>
    <dbReference type="NCBI Taxonomy" id="652876"/>
    <lineage>
        <taxon>Bacteria</taxon>
        <taxon>Bacillati</taxon>
        <taxon>Bacillota</taxon>
        <taxon>Bacilli</taxon>
        <taxon>Bacillales</taxon>
        <taxon>Paenibacillaceae</taxon>
        <taxon>Cohnella</taxon>
    </lineage>
</organism>
<proteinExistence type="predicted"/>
<keyword evidence="3" id="KW-1185">Reference proteome</keyword>
<accession>A0A4Y8LTW3</accession>
<gene>
    <name evidence="2" type="ORF">E2980_14980</name>
</gene>
<protein>
    <submittedName>
        <fullName evidence="2">DUF4871 domain-containing protein</fullName>
    </submittedName>
</protein>
<dbReference type="Pfam" id="PF16167">
    <property type="entry name" value="DUF4871"/>
    <property type="match status" value="1"/>
</dbReference>
<evidence type="ECO:0000313" key="3">
    <source>
        <dbReference type="Proteomes" id="UP000297900"/>
    </source>
</evidence>
<evidence type="ECO:0000313" key="2">
    <source>
        <dbReference type="EMBL" id="TFE24848.1"/>
    </source>
</evidence>
<feature type="transmembrane region" description="Helical" evidence="1">
    <location>
        <begin position="42"/>
        <end position="61"/>
    </location>
</feature>
<keyword evidence="1" id="KW-0472">Membrane</keyword>